<evidence type="ECO:0000313" key="2">
    <source>
        <dbReference type="Proteomes" id="UP000037069"/>
    </source>
</evidence>
<gene>
    <name evidence="1" type="ORF">FF38_04733</name>
</gene>
<reference evidence="1 2" key="1">
    <citation type="journal article" date="2015" name="Nat. Commun.">
        <title>Lucilia cuprina genome unlocks parasitic fly biology to underpin future interventions.</title>
        <authorList>
            <person name="Anstead C.A."/>
            <person name="Korhonen P.K."/>
            <person name="Young N.D."/>
            <person name="Hall R.S."/>
            <person name="Jex A.R."/>
            <person name="Murali S.C."/>
            <person name="Hughes D.S."/>
            <person name="Lee S.F."/>
            <person name="Perry T."/>
            <person name="Stroehlein A.J."/>
            <person name="Ansell B.R."/>
            <person name="Breugelmans B."/>
            <person name="Hofmann A."/>
            <person name="Qu J."/>
            <person name="Dugan S."/>
            <person name="Lee S.L."/>
            <person name="Chao H."/>
            <person name="Dinh H."/>
            <person name="Han Y."/>
            <person name="Doddapaneni H.V."/>
            <person name="Worley K.C."/>
            <person name="Muzny D.M."/>
            <person name="Ioannidis P."/>
            <person name="Waterhouse R.M."/>
            <person name="Zdobnov E.M."/>
            <person name="James P.J."/>
            <person name="Bagnall N.H."/>
            <person name="Kotze A.C."/>
            <person name="Gibbs R.A."/>
            <person name="Richards S."/>
            <person name="Batterham P."/>
            <person name="Gasser R.B."/>
        </authorList>
    </citation>
    <scope>NUCLEOTIDE SEQUENCE [LARGE SCALE GENOMIC DNA]</scope>
    <source>
        <strain evidence="1 2">LS</strain>
        <tissue evidence="1">Full body</tissue>
    </source>
</reference>
<name>A0A0L0CPX5_LUCCU</name>
<keyword evidence="2" id="KW-1185">Reference proteome</keyword>
<dbReference type="Proteomes" id="UP000037069">
    <property type="component" value="Unassembled WGS sequence"/>
</dbReference>
<comment type="caution">
    <text evidence="1">The sequence shown here is derived from an EMBL/GenBank/DDBJ whole genome shotgun (WGS) entry which is preliminary data.</text>
</comment>
<accession>A0A0L0CPX5</accession>
<dbReference type="AlphaFoldDB" id="A0A0L0CPX5"/>
<evidence type="ECO:0000313" key="1">
    <source>
        <dbReference type="EMBL" id="KNC34242.1"/>
    </source>
</evidence>
<protein>
    <submittedName>
        <fullName evidence="1">Uncharacterized protein</fullName>
    </submittedName>
</protein>
<organism evidence="1 2">
    <name type="scientific">Lucilia cuprina</name>
    <name type="common">Green bottle fly</name>
    <name type="synonym">Australian sheep blowfly</name>
    <dbReference type="NCBI Taxonomy" id="7375"/>
    <lineage>
        <taxon>Eukaryota</taxon>
        <taxon>Metazoa</taxon>
        <taxon>Ecdysozoa</taxon>
        <taxon>Arthropoda</taxon>
        <taxon>Hexapoda</taxon>
        <taxon>Insecta</taxon>
        <taxon>Pterygota</taxon>
        <taxon>Neoptera</taxon>
        <taxon>Endopterygota</taxon>
        <taxon>Diptera</taxon>
        <taxon>Brachycera</taxon>
        <taxon>Muscomorpha</taxon>
        <taxon>Oestroidea</taxon>
        <taxon>Calliphoridae</taxon>
        <taxon>Luciliinae</taxon>
        <taxon>Lucilia</taxon>
    </lineage>
</organism>
<sequence>MKEKNIVKDKTKTKKDLHFTYIDKYDHNNKKTLKCILTTGMRGNLLSFNVNKLSLKSNHSRRGKLDDISLRGKDIRRFEAKNNHCSSTKPSNIRGEILLTSGPISAFPTILLVISRLPKSRPHSMGSSSLPSLQSLRLSQICRCNTHNLPLSQGNVPRGQGPVIRHYFCSIDNYDDFIADNDVFVDDDSLGRLLSYTCGGII</sequence>
<dbReference type="EMBL" id="JRES01000088">
    <property type="protein sequence ID" value="KNC34242.1"/>
    <property type="molecule type" value="Genomic_DNA"/>
</dbReference>
<proteinExistence type="predicted"/>